<proteinExistence type="predicted"/>
<sequence>EASDDMQDSAEFDMDQALADLRQADEPADRRKLALRVSRRLINSAEEIMPSIEHMAGRSLSKIQSMGISVSSGMSECIEVVDGLQRAANDISERVEELREQQIEAIGEE</sequence>
<evidence type="ECO:0000313" key="1">
    <source>
        <dbReference type="EMBL" id="KAF4724303.1"/>
    </source>
</evidence>
<organism evidence="1 2">
    <name type="scientific">Perkinsus olseni</name>
    <name type="common">Perkinsus atlanticus</name>
    <dbReference type="NCBI Taxonomy" id="32597"/>
    <lineage>
        <taxon>Eukaryota</taxon>
        <taxon>Sar</taxon>
        <taxon>Alveolata</taxon>
        <taxon>Perkinsozoa</taxon>
        <taxon>Perkinsea</taxon>
        <taxon>Perkinsida</taxon>
        <taxon>Perkinsidae</taxon>
        <taxon>Perkinsus</taxon>
    </lineage>
</organism>
<accession>A0A7J6RV02</accession>
<gene>
    <name evidence="1" type="ORF">FOZ62_015562</name>
</gene>
<dbReference type="Proteomes" id="UP000574390">
    <property type="component" value="Unassembled WGS sequence"/>
</dbReference>
<feature type="non-terminal residue" evidence="1">
    <location>
        <position position="1"/>
    </location>
</feature>
<comment type="caution">
    <text evidence="1">The sequence shown here is derived from an EMBL/GenBank/DDBJ whole genome shotgun (WGS) entry which is preliminary data.</text>
</comment>
<reference evidence="1 2" key="1">
    <citation type="submission" date="2020-04" db="EMBL/GenBank/DDBJ databases">
        <title>Perkinsus olseni comparative genomics.</title>
        <authorList>
            <person name="Bogema D.R."/>
        </authorList>
    </citation>
    <scope>NUCLEOTIDE SEQUENCE [LARGE SCALE GENOMIC DNA]</scope>
    <source>
        <strain evidence="1">ATCC PRA-205</strain>
    </source>
</reference>
<protein>
    <submittedName>
        <fullName evidence="1">Uncharacterized protein</fullName>
    </submittedName>
</protein>
<dbReference type="AlphaFoldDB" id="A0A7J6RV02"/>
<evidence type="ECO:0000313" key="2">
    <source>
        <dbReference type="Proteomes" id="UP000574390"/>
    </source>
</evidence>
<name>A0A7J6RV02_PEROL</name>
<dbReference type="EMBL" id="JABANM010019539">
    <property type="protein sequence ID" value="KAF4724303.1"/>
    <property type="molecule type" value="Genomic_DNA"/>
</dbReference>